<gene>
    <name evidence="1" type="ORF">S03H2_17042</name>
</gene>
<sequence>MAHKKLFDKYGRPKRVVIQEQVFGEPILASGGEGKALWEGGWWHGASSRAGSGFAARLIAGKQTSYDDFAKVRIPVDNLPLIDFTSARWCYWMQNTEAYGVSLSIHVHDPLDFDKEAEISQIPD</sequence>
<dbReference type="EMBL" id="BARU01008761">
    <property type="protein sequence ID" value="GAH44872.1"/>
    <property type="molecule type" value="Genomic_DNA"/>
</dbReference>
<protein>
    <submittedName>
        <fullName evidence="1">Uncharacterized protein</fullName>
    </submittedName>
</protein>
<organism evidence="1">
    <name type="scientific">marine sediment metagenome</name>
    <dbReference type="NCBI Taxonomy" id="412755"/>
    <lineage>
        <taxon>unclassified sequences</taxon>
        <taxon>metagenomes</taxon>
        <taxon>ecological metagenomes</taxon>
    </lineage>
</organism>
<reference evidence="1" key="1">
    <citation type="journal article" date="2014" name="Front. Microbiol.">
        <title>High frequency of phylogenetically diverse reductive dehalogenase-homologous genes in deep subseafloor sedimentary metagenomes.</title>
        <authorList>
            <person name="Kawai M."/>
            <person name="Futagami T."/>
            <person name="Toyoda A."/>
            <person name="Takaki Y."/>
            <person name="Nishi S."/>
            <person name="Hori S."/>
            <person name="Arai W."/>
            <person name="Tsubouchi T."/>
            <person name="Morono Y."/>
            <person name="Uchiyama I."/>
            <person name="Ito T."/>
            <person name="Fujiyama A."/>
            <person name="Inagaki F."/>
            <person name="Takami H."/>
        </authorList>
    </citation>
    <scope>NUCLEOTIDE SEQUENCE</scope>
    <source>
        <strain evidence="1">Expedition CK06-06</strain>
    </source>
</reference>
<proteinExistence type="predicted"/>
<accession>X1FIT6</accession>
<name>X1FIT6_9ZZZZ</name>
<feature type="non-terminal residue" evidence="1">
    <location>
        <position position="124"/>
    </location>
</feature>
<evidence type="ECO:0000313" key="1">
    <source>
        <dbReference type="EMBL" id="GAH44872.1"/>
    </source>
</evidence>
<comment type="caution">
    <text evidence="1">The sequence shown here is derived from an EMBL/GenBank/DDBJ whole genome shotgun (WGS) entry which is preliminary data.</text>
</comment>
<dbReference type="AlphaFoldDB" id="X1FIT6"/>